<dbReference type="AlphaFoldDB" id="A0ABD2CW46"/>
<feature type="region of interest" description="Disordered" evidence="1">
    <location>
        <begin position="34"/>
        <end position="92"/>
    </location>
</feature>
<evidence type="ECO:0000256" key="1">
    <source>
        <dbReference type="SAM" id="MobiDB-lite"/>
    </source>
</evidence>
<proteinExistence type="predicted"/>
<keyword evidence="3" id="KW-1185">Reference proteome</keyword>
<comment type="caution">
    <text evidence="2">The sequence shown here is derived from an EMBL/GenBank/DDBJ whole genome shotgun (WGS) entry which is preliminary data.</text>
</comment>
<feature type="compositionally biased region" description="Low complexity" evidence="1">
    <location>
        <begin position="34"/>
        <end position="49"/>
    </location>
</feature>
<evidence type="ECO:0000313" key="3">
    <source>
        <dbReference type="Proteomes" id="UP001607303"/>
    </source>
</evidence>
<accession>A0ABD2CW46</accession>
<dbReference type="Proteomes" id="UP001607303">
    <property type="component" value="Unassembled WGS sequence"/>
</dbReference>
<feature type="compositionally biased region" description="Acidic residues" evidence="1">
    <location>
        <begin position="64"/>
        <end position="78"/>
    </location>
</feature>
<sequence>MWKSKASWRCCISPTATTATAAAAATTIIRLCSSNSSGNNKSKRNSSQNCTTITIAPMKIETGQENEEEEEEEEEEEARTDQSHRENKNLIHHDKRDFLPLPRLSEHNALLACPKSHTRRSDNESLQFQMNDTISKGKVKMISIIPEGSMIDLRIIMQEFALERIQGQEEISTNSYLISFQNPQCKILIT</sequence>
<evidence type="ECO:0000313" key="2">
    <source>
        <dbReference type="EMBL" id="KAL2748969.1"/>
    </source>
</evidence>
<organism evidence="2 3">
    <name type="scientific">Vespula maculifrons</name>
    <name type="common">Eastern yellow jacket</name>
    <name type="synonym">Wasp</name>
    <dbReference type="NCBI Taxonomy" id="7453"/>
    <lineage>
        <taxon>Eukaryota</taxon>
        <taxon>Metazoa</taxon>
        <taxon>Ecdysozoa</taxon>
        <taxon>Arthropoda</taxon>
        <taxon>Hexapoda</taxon>
        <taxon>Insecta</taxon>
        <taxon>Pterygota</taxon>
        <taxon>Neoptera</taxon>
        <taxon>Endopterygota</taxon>
        <taxon>Hymenoptera</taxon>
        <taxon>Apocrita</taxon>
        <taxon>Aculeata</taxon>
        <taxon>Vespoidea</taxon>
        <taxon>Vespidae</taxon>
        <taxon>Vespinae</taxon>
        <taxon>Vespula</taxon>
    </lineage>
</organism>
<name>A0ABD2CW46_VESMC</name>
<gene>
    <name evidence="2" type="ORF">V1477_002579</name>
</gene>
<feature type="compositionally biased region" description="Basic and acidic residues" evidence="1">
    <location>
        <begin position="79"/>
        <end position="92"/>
    </location>
</feature>
<dbReference type="EMBL" id="JAYRBN010000028">
    <property type="protein sequence ID" value="KAL2748969.1"/>
    <property type="molecule type" value="Genomic_DNA"/>
</dbReference>
<reference evidence="2 3" key="1">
    <citation type="journal article" date="2024" name="Ann. Entomol. Soc. Am.">
        <title>Genomic analyses of the southern and eastern yellowjacket wasps (Hymenoptera: Vespidae) reveal evolutionary signatures of social life.</title>
        <authorList>
            <person name="Catto M.A."/>
            <person name="Caine P.B."/>
            <person name="Orr S.E."/>
            <person name="Hunt B.G."/>
            <person name="Goodisman M.A.D."/>
        </authorList>
    </citation>
    <scope>NUCLEOTIDE SEQUENCE [LARGE SCALE GENOMIC DNA]</scope>
    <source>
        <strain evidence="2">232</strain>
        <tissue evidence="2">Head and thorax</tissue>
    </source>
</reference>
<protein>
    <submittedName>
        <fullName evidence="2">Uncharacterized protein</fullName>
    </submittedName>
</protein>